<keyword evidence="2" id="KW-1185">Reference proteome</keyword>
<evidence type="ECO:0000313" key="1">
    <source>
        <dbReference type="EMBL" id="ACP33542.1"/>
    </source>
</evidence>
<name>C3PI88_CORA7</name>
<gene>
    <name evidence="1" type="ordered locus">cauri_1949</name>
</gene>
<dbReference type="AlphaFoldDB" id="C3PI88"/>
<dbReference type="STRING" id="548476.cauri_1949"/>
<reference evidence="1 2" key="1">
    <citation type="journal article" date="2010" name="BMC Genomics">
        <title>Complete genome sequence and lifestyle of black-pigmented Corynebacterium aurimucosum ATCC 700975 (formerly C. nigricans CN-1) isolated from a vaginal swab of a woman with spontaneous abortion.</title>
        <authorList>
            <person name="Trost E."/>
            <person name="Gotker S."/>
            <person name="Schneider J."/>
            <person name="Schneiker-Bekel S."/>
            <person name="Szczepanowski R."/>
            <person name="Tilker A."/>
            <person name="Viehoever P."/>
            <person name="Arnold W."/>
            <person name="Bekel T."/>
            <person name="Blom J."/>
            <person name="Gartemann K.H."/>
            <person name="Linke B."/>
            <person name="Goesmann A."/>
            <person name="Puhler A."/>
            <person name="Shukla S.K."/>
            <person name="Tauch A."/>
        </authorList>
    </citation>
    <scope>NUCLEOTIDE SEQUENCE [LARGE SCALE GENOMIC DNA]</scope>
    <source>
        <strain evidence="2">ATCC 700975 / DSM 44827 / CIP 107346 / CN-1</strain>
    </source>
</reference>
<dbReference type="EMBL" id="CP001601">
    <property type="protein sequence ID" value="ACP33542.1"/>
    <property type="molecule type" value="Genomic_DNA"/>
</dbReference>
<accession>C3PI88</accession>
<evidence type="ECO:0000313" key="2">
    <source>
        <dbReference type="Proteomes" id="UP000002077"/>
    </source>
</evidence>
<dbReference type="HOGENOM" id="CLU_2394701_0_0_11"/>
<dbReference type="Proteomes" id="UP000002077">
    <property type="component" value="Chromosome"/>
</dbReference>
<protein>
    <submittedName>
        <fullName evidence="1">Uncharacterized protein</fullName>
    </submittedName>
</protein>
<proteinExistence type="predicted"/>
<dbReference type="GeneID" id="31924591"/>
<dbReference type="KEGG" id="car:cauri_1949"/>
<organism evidence="1 2">
    <name type="scientific">Corynebacterium aurimucosum (strain ATCC 700975 / DSM 44827 / CIP 107346 / CN-1)</name>
    <name type="common">Corynebacterium nigricans</name>
    <dbReference type="NCBI Taxonomy" id="548476"/>
    <lineage>
        <taxon>Bacteria</taxon>
        <taxon>Bacillati</taxon>
        <taxon>Actinomycetota</taxon>
        <taxon>Actinomycetes</taxon>
        <taxon>Mycobacteriales</taxon>
        <taxon>Corynebacteriaceae</taxon>
        <taxon>Corynebacterium</taxon>
    </lineage>
</organism>
<dbReference type="RefSeq" id="WP_010191113.1">
    <property type="nucleotide sequence ID" value="NC_012590.1"/>
</dbReference>
<sequence length="93" mass="9953">MASLSNVESIVNSIAKGISTSVKTKFTNTDSGYASANGSFANGTRFNVIDIDETKTTVCNLAKNNDEYVELSMRQSRTNSYIASNAVKAYAAI</sequence>